<dbReference type="AlphaFoldDB" id="A0A9N9HIY9"/>
<accession>A0A9N9HIY9</accession>
<reference evidence="1" key="1">
    <citation type="submission" date="2021-06" db="EMBL/GenBank/DDBJ databases">
        <authorList>
            <person name="Kallberg Y."/>
            <person name="Tangrot J."/>
            <person name="Rosling A."/>
        </authorList>
    </citation>
    <scope>NUCLEOTIDE SEQUENCE</scope>
    <source>
        <strain evidence="1">87-6 pot B 2015</strain>
    </source>
</reference>
<name>A0A9N9HIY9_FUNMO</name>
<evidence type="ECO:0000313" key="1">
    <source>
        <dbReference type="EMBL" id="CAG8692453.1"/>
    </source>
</evidence>
<gene>
    <name evidence="1" type="ORF">FMOSSE_LOCUS13410</name>
</gene>
<organism evidence="1 2">
    <name type="scientific">Funneliformis mosseae</name>
    <name type="common">Endomycorrhizal fungus</name>
    <name type="synonym">Glomus mosseae</name>
    <dbReference type="NCBI Taxonomy" id="27381"/>
    <lineage>
        <taxon>Eukaryota</taxon>
        <taxon>Fungi</taxon>
        <taxon>Fungi incertae sedis</taxon>
        <taxon>Mucoromycota</taxon>
        <taxon>Glomeromycotina</taxon>
        <taxon>Glomeromycetes</taxon>
        <taxon>Glomerales</taxon>
        <taxon>Glomeraceae</taxon>
        <taxon>Funneliformis</taxon>
    </lineage>
</organism>
<dbReference type="Proteomes" id="UP000789375">
    <property type="component" value="Unassembled WGS sequence"/>
</dbReference>
<dbReference type="EMBL" id="CAJVPP010007905">
    <property type="protein sequence ID" value="CAG8692453.1"/>
    <property type="molecule type" value="Genomic_DNA"/>
</dbReference>
<proteinExistence type="predicted"/>
<comment type="caution">
    <text evidence="1">The sequence shown here is derived from an EMBL/GenBank/DDBJ whole genome shotgun (WGS) entry which is preliminary data.</text>
</comment>
<protein>
    <submittedName>
        <fullName evidence="1">11864_t:CDS:1</fullName>
    </submittedName>
</protein>
<evidence type="ECO:0000313" key="2">
    <source>
        <dbReference type="Proteomes" id="UP000789375"/>
    </source>
</evidence>
<sequence>MNTKNIWYKFEGRRANKIIELSGDDIIDFLGAVRTKERLSCSASTLTLRAKKETVIYTLNDFYEFVKAFVICKLNPIELPGKTLGFRRGHWQKCNKPYWQARQKHNVKCQMSNLYYILINKSVNIEFRFLQFAKMSFARESNL</sequence>
<keyword evidence="2" id="KW-1185">Reference proteome</keyword>